<keyword evidence="9" id="KW-1185">Reference proteome</keyword>
<evidence type="ECO:0000313" key="8">
    <source>
        <dbReference type="EMBL" id="OAP85853.1"/>
    </source>
</evidence>
<feature type="compositionally biased region" description="Low complexity" evidence="7">
    <location>
        <begin position="216"/>
        <end position="226"/>
    </location>
</feature>
<dbReference type="Proteomes" id="UP000078368">
    <property type="component" value="Unassembled WGS sequence"/>
</dbReference>
<evidence type="ECO:0000313" key="9">
    <source>
        <dbReference type="Proteomes" id="UP000078368"/>
    </source>
</evidence>
<feature type="compositionally biased region" description="Polar residues" evidence="7">
    <location>
        <begin position="35"/>
        <end position="55"/>
    </location>
</feature>
<evidence type="ECO:0000256" key="5">
    <source>
        <dbReference type="ARBA" id="ARBA00023139"/>
    </source>
</evidence>
<evidence type="ECO:0000256" key="3">
    <source>
        <dbReference type="ARBA" id="ARBA00022729"/>
    </source>
</evidence>
<accession>A0A179B3P5</accession>
<dbReference type="GO" id="GO:0005886">
    <property type="term" value="C:plasma membrane"/>
    <property type="evidence" value="ECO:0007669"/>
    <property type="project" value="UniProtKB-SubCell"/>
</dbReference>
<dbReference type="OrthoDB" id="3268801at2"/>
<evidence type="ECO:0008006" key="10">
    <source>
        <dbReference type="Google" id="ProtNLM"/>
    </source>
</evidence>
<comment type="subcellular location">
    <subcellularLocation>
        <location evidence="1">Cell membrane</location>
        <topology evidence="1">Lipid-anchor</topology>
    </subcellularLocation>
</comment>
<dbReference type="STRING" id="1823756.A4H34_01275"/>
<feature type="region of interest" description="Disordered" evidence="7">
    <location>
        <begin position="35"/>
        <end position="61"/>
    </location>
</feature>
<organism evidence="8 9">
    <name type="scientific">Peptidiphaga gingivicola</name>
    <dbReference type="NCBI Taxonomy" id="2741497"/>
    <lineage>
        <taxon>Bacteria</taxon>
        <taxon>Bacillati</taxon>
        <taxon>Actinomycetota</taxon>
        <taxon>Actinomycetes</taxon>
        <taxon>Actinomycetales</taxon>
        <taxon>Actinomycetaceae</taxon>
        <taxon>Peptidiphaga</taxon>
    </lineage>
</organism>
<keyword evidence="5" id="KW-0564">Palmitate</keyword>
<dbReference type="AlphaFoldDB" id="A0A179B3P5"/>
<gene>
    <name evidence="8" type="ORF">A4H34_01275</name>
</gene>
<evidence type="ECO:0000256" key="4">
    <source>
        <dbReference type="ARBA" id="ARBA00023136"/>
    </source>
</evidence>
<proteinExistence type="predicted"/>
<keyword evidence="6" id="KW-0449">Lipoprotein</keyword>
<evidence type="ECO:0000256" key="1">
    <source>
        <dbReference type="ARBA" id="ARBA00004193"/>
    </source>
</evidence>
<sequence>MLLLERLIDMGAVARAVAAAAACCALCACGPVGPGSNSPTSSGKGESSVEQTPSSDYEGRKPFGERVDVITARSQLMGALARVRSRVDAEFGARQWTWLDEDPNKLYDPCDDLHEGGYLDHSRQGIAPGFSKDAWPRLLAIVKEEVAPFGFTEVIDVSDGRDHGAYIHNTQDGGYVDASLTRENYFGMRYSTGCRPAPPGRKPRTAADPPEPGSPTPAASPSTGIG</sequence>
<dbReference type="EMBL" id="LVZK01000001">
    <property type="protein sequence ID" value="OAP85853.1"/>
    <property type="molecule type" value="Genomic_DNA"/>
</dbReference>
<keyword evidence="3" id="KW-0732">Signal</keyword>
<evidence type="ECO:0000256" key="6">
    <source>
        <dbReference type="ARBA" id="ARBA00023288"/>
    </source>
</evidence>
<dbReference type="Pfam" id="PF16708">
    <property type="entry name" value="LppA"/>
    <property type="match status" value="1"/>
</dbReference>
<keyword evidence="4" id="KW-0472">Membrane</keyword>
<reference evidence="8 9" key="1">
    <citation type="submission" date="2016-04" db="EMBL/GenBank/DDBJ databases">
        <title>Peptidophaga gingivicola gen. nov., sp. nov., isolated from human subgingival plaque.</title>
        <authorList>
            <person name="Beall C.J."/>
            <person name="Mokrzan E.M."/>
            <person name="Griffen A.L."/>
            <person name="Leys E.J."/>
        </authorList>
    </citation>
    <scope>NUCLEOTIDE SEQUENCE [LARGE SCALE GENOMIC DNA]</scope>
    <source>
        <strain evidence="8 9">BA112</strain>
    </source>
</reference>
<evidence type="ECO:0000256" key="2">
    <source>
        <dbReference type="ARBA" id="ARBA00022475"/>
    </source>
</evidence>
<dbReference type="PROSITE" id="PS51257">
    <property type="entry name" value="PROKAR_LIPOPROTEIN"/>
    <property type="match status" value="1"/>
</dbReference>
<evidence type="ECO:0000256" key="7">
    <source>
        <dbReference type="SAM" id="MobiDB-lite"/>
    </source>
</evidence>
<comment type="caution">
    <text evidence="8">The sequence shown here is derived from an EMBL/GenBank/DDBJ whole genome shotgun (WGS) entry which is preliminary data.</text>
</comment>
<keyword evidence="2" id="KW-1003">Cell membrane</keyword>
<protein>
    <recommendedName>
        <fullName evidence="10">DUF4853 domain-containing protein</fullName>
    </recommendedName>
</protein>
<feature type="region of interest" description="Disordered" evidence="7">
    <location>
        <begin position="191"/>
        <end position="226"/>
    </location>
</feature>
<dbReference type="Gene3D" id="3.30.2030.20">
    <property type="match status" value="1"/>
</dbReference>
<name>A0A179B3P5_9ACTO</name>
<dbReference type="InterPro" id="IPR032018">
    <property type="entry name" value="LppA/LppB/LprP"/>
</dbReference>